<dbReference type="InterPro" id="IPR014044">
    <property type="entry name" value="CAP_dom"/>
</dbReference>
<evidence type="ECO:0000256" key="1">
    <source>
        <dbReference type="SAM" id="SignalP"/>
    </source>
</evidence>
<accession>A0A9W8GW27</accession>
<feature type="signal peptide" evidence="1">
    <location>
        <begin position="1"/>
        <end position="19"/>
    </location>
</feature>
<name>A0A9W8GW27_9FUNG</name>
<sequence>MHLQTIITTWICLVAVVAAAPISAKSRPSSTVNPLAQWIGDMYNGLNDMRVTTVTSTPLRLRSALNSFAQSQAISMCNTNSAALSDTQLVASLKNNADIKTDNAHMLVARNQASVDKVIATWASAKPGKTSPFSAILYPNYVYVGMGVCGDDWVVVLTSEFM</sequence>
<keyword evidence="4" id="KW-1185">Reference proteome</keyword>
<evidence type="ECO:0000313" key="4">
    <source>
        <dbReference type="Proteomes" id="UP001140011"/>
    </source>
</evidence>
<evidence type="ECO:0000313" key="3">
    <source>
        <dbReference type="EMBL" id="KAJ2751348.1"/>
    </source>
</evidence>
<dbReference type="Pfam" id="PF00188">
    <property type="entry name" value="CAP"/>
    <property type="match status" value="1"/>
</dbReference>
<feature type="domain" description="SCP" evidence="2">
    <location>
        <begin position="46"/>
        <end position="152"/>
    </location>
</feature>
<dbReference type="Gene3D" id="3.40.33.10">
    <property type="entry name" value="CAP"/>
    <property type="match status" value="1"/>
</dbReference>
<keyword evidence="1" id="KW-0732">Signal</keyword>
<organism evidence="3 4">
    <name type="scientific">Coemansia pectinata</name>
    <dbReference type="NCBI Taxonomy" id="1052879"/>
    <lineage>
        <taxon>Eukaryota</taxon>
        <taxon>Fungi</taxon>
        <taxon>Fungi incertae sedis</taxon>
        <taxon>Zoopagomycota</taxon>
        <taxon>Kickxellomycotina</taxon>
        <taxon>Kickxellomycetes</taxon>
        <taxon>Kickxellales</taxon>
        <taxon>Kickxellaceae</taxon>
        <taxon>Coemansia</taxon>
    </lineage>
</organism>
<reference evidence="3" key="1">
    <citation type="submission" date="2022-07" db="EMBL/GenBank/DDBJ databases">
        <title>Phylogenomic reconstructions and comparative analyses of Kickxellomycotina fungi.</title>
        <authorList>
            <person name="Reynolds N.K."/>
            <person name="Stajich J.E."/>
            <person name="Barry K."/>
            <person name="Grigoriev I.V."/>
            <person name="Crous P."/>
            <person name="Smith M.E."/>
        </authorList>
    </citation>
    <scope>NUCLEOTIDE SEQUENCE</scope>
    <source>
        <strain evidence="3">BCRC 34297</strain>
    </source>
</reference>
<dbReference type="Proteomes" id="UP001140011">
    <property type="component" value="Unassembled WGS sequence"/>
</dbReference>
<dbReference type="OrthoDB" id="5520265at2759"/>
<comment type="caution">
    <text evidence="3">The sequence shown here is derived from an EMBL/GenBank/DDBJ whole genome shotgun (WGS) entry which is preliminary data.</text>
</comment>
<feature type="chain" id="PRO_5040773321" description="SCP domain-containing protein" evidence="1">
    <location>
        <begin position="20"/>
        <end position="162"/>
    </location>
</feature>
<dbReference type="AlphaFoldDB" id="A0A9W8GW27"/>
<proteinExistence type="predicted"/>
<dbReference type="EMBL" id="JANBUH010000413">
    <property type="protein sequence ID" value="KAJ2751348.1"/>
    <property type="molecule type" value="Genomic_DNA"/>
</dbReference>
<protein>
    <recommendedName>
        <fullName evidence="2">SCP domain-containing protein</fullName>
    </recommendedName>
</protein>
<dbReference type="InterPro" id="IPR035940">
    <property type="entry name" value="CAP_sf"/>
</dbReference>
<evidence type="ECO:0000259" key="2">
    <source>
        <dbReference type="Pfam" id="PF00188"/>
    </source>
</evidence>
<gene>
    <name evidence="3" type="ORF">GGI19_004536</name>
</gene>